<protein>
    <submittedName>
        <fullName evidence="4">Ribonuclease</fullName>
    </submittedName>
</protein>
<evidence type="ECO:0000256" key="1">
    <source>
        <dbReference type="ARBA" id="ARBA00022722"/>
    </source>
</evidence>
<dbReference type="AlphaFoldDB" id="A0A7G6X9Z3"/>
<dbReference type="GO" id="GO:0016787">
    <property type="term" value="F:hydrolase activity"/>
    <property type="evidence" value="ECO:0007669"/>
    <property type="project" value="UniProtKB-KW"/>
</dbReference>
<dbReference type="InterPro" id="IPR007346">
    <property type="entry name" value="Endonuclease-I"/>
</dbReference>
<reference evidence="5" key="1">
    <citation type="submission" date="2019-09" db="EMBL/GenBank/DDBJ databases">
        <title>Antimicrobial potential of Antarctic Bacteria.</title>
        <authorList>
            <person name="Benaud N."/>
            <person name="Edwards R.J."/>
            <person name="Ferrari B.C."/>
        </authorList>
    </citation>
    <scope>NUCLEOTIDE SEQUENCE [LARGE SCALE GENOMIC DNA]</scope>
    <source>
        <strain evidence="5">SPB151</strain>
    </source>
</reference>
<accession>A0A7G6X9Z3</accession>
<keyword evidence="5" id="KW-1185">Reference proteome</keyword>
<feature type="domain" description="Endonuclease YhcR N-terminal" evidence="3">
    <location>
        <begin position="37"/>
        <end position="139"/>
    </location>
</feature>
<dbReference type="InterPro" id="IPR045939">
    <property type="entry name" value="YhcR_N"/>
</dbReference>
<evidence type="ECO:0000313" key="4">
    <source>
        <dbReference type="EMBL" id="QNE23058.1"/>
    </source>
</evidence>
<evidence type="ECO:0000256" key="2">
    <source>
        <dbReference type="ARBA" id="ARBA00022801"/>
    </source>
</evidence>
<dbReference type="Pfam" id="PF19886">
    <property type="entry name" value="DUF6359"/>
    <property type="match status" value="1"/>
</dbReference>
<evidence type="ECO:0000259" key="3">
    <source>
        <dbReference type="Pfam" id="PF19886"/>
    </source>
</evidence>
<dbReference type="PANTHER" id="PTHR33607">
    <property type="entry name" value="ENDONUCLEASE-1"/>
    <property type="match status" value="1"/>
</dbReference>
<dbReference type="Pfam" id="PF04231">
    <property type="entry name" value="Endonuclease_1"/>
    <property type="match status" value="1"/>
</dbReference>
<dbReference type="KEGG" id="kqi:F1D05_20980"/>
<sequence length="380" mass="40344">MVVQNRRALRPALIGILLLGLLGYGITPSTAATTATISVSTALQQQNGSVATVEGYVVGQPTATNTVVRSNFPGDTALALADSSSQTSTSSMLYVQITSAFRAQYGLMTNPGLLGTKITVTGTLTAYFSHGGLKDPTAFTGGGGTDPGDPGDPGDYYATAAGKTGAALKAALHTIISNQTKLTYDQVWNALKDTDQDPANTNNVILLYSGRSQSKSTNGGDPNDWNREHVWAKSHGDFGTTTGPGTDVHHLRPEDVSVNAARGNLDFDNGGTAVSECPGCTADSDSFEPRAAVRGDVARMILYMAVRYEGDDGFANLEPNDSVNNGTAPYIGRLSVLKAWSAADPPDAFEKRRNQVIFDTWQHNRNPFIDHPEWVSSIWP</sequence>
<gene>
    <name evidence="4" type="ORF">F1D05_20980</name>
</gene>
<dbReference type="GO" id="GO:0004518">
    <property type="term" value="F:nuclease activity"/>
    <property type="evidence" value="ECO:0007669"/>
    <property type="project" value="UniProtKB-KW"/>
</dbReference>
<proteinExistence type="predicted"/>
<dbReference type="PANTHER" id="PTHR33607:SF2">
    <property type="entry name" value="ENDONUCLEASE-1"/>
    <property type="match status" value="1"/>
</dbReference>
<name>A0A7G6X9Z3_9ACTN</name>
<dbReference type="SUPFAM" id="SSF54060">
    <property type="entry name" value="His-Me finger endonucleases"/>
    <property type="match status" value="1"/>
</dbReference>
<dbReference type="EMBL" id="CP043661">
    <property type="protein sequence ID" value="QNE23058.1"/>
    <property type="molecule type" value="Genomic_DNA"/>
</dbReference>
<evidence type="ECO:0000313" key="5">
    <source>
        <dbReference type="Proteomes" id="UP000515563"/>
    </source>
</evidence>
<organism evidence="4 5">
    <name type="scientific">Kribbella qitaiheensis</name>
    <dbReference type="NCBI Taxonomy" id="1544730"/>
    <lineage>
        <taxon>Bacteria</taxon>
        <taxon>Bacillati</taxon>
        <taxon>Actinomycetota</taxon>
        <taxon>Actinomycetes</taxon>
        <taxon>Propionibacteriales</taxon>
        <taxon>Kribbellaceae</taxon>
        <taxon>Kribbella</taxon>
    </lineage>
</organism>
<dbReference type="Proteomes" id="UP000515563">
    <property type="component" value="Chromosome"/>
</dbReference>
<keyword evidence="2" id="KW-0378">Hydrolase</keyword>
<keyword evidence="1" id="KW-0540">Nuclease</keyword>
<dbReference type="InterPro" id="IPR044925">
    <property type="entry name" value="His-Me_finger_sf"/>
</dbReference>
<reference evidence="4 5" key="2">
    <citation type="journal article" date="2020" name="Microbiol. Resour. Announc.">
        <title>Antarctic desert soil bacteria exhibit high novel natural product potential, evaluated through long-read genome sequencing and comparative genomics.</title>
        <authorList>
            <person name="Benaud N."/>
            <person name="Edwards R.J."/>
            <person name="Amos T.G."/>
            <person name="D'Agostino P.M."/>
            <person name="Gutierrez-Chavez C."/>
            <person name="Montgomery K."/>
            <person name="Nicetic I."/>
            <person name="Ferrari B.C."/>
        </authorList>
    </citation>
    <scope>NUCLEOTIDE SEQUENCE [LARGE SCALE GENOMIC DNA]</scope>
    <source>
        <strain evidence="4 5">SPB151</strain>
    </source>
</reference>